<protein>
    <recommendedName>
        <fullName evidence="3">F-box domain-containing protein</fullName>
    </recommendedName>
</protein>
<keyword evidence="2" id="KW-1185">Reference proteome</keyword>
<reference evidence="1" key="1">
    <citation type="journal article" date="2020" name="Stud. Mycol.">
        <title>101 Dothideomycetes genomes: a test case for predicting lifestyles and emergence of pathogens.</title>
        <authorList>
            <person name="Haridas S."/>
            <person name="Albert R."/>
            <person name="Binder M."/>
            <person name="Bloem J."/>
            <person name="Labutti K."/>
            <person name="Salamov A."/>
            <person name="Andreopoulos B."/>
            <person name="Baker S."/>
            <person name="Barry K."/>
            <person name="Bills G."/>
            <person name="Bluhm B."/>
            <person name="Cannon C."/>
            <person name="Castanera R."/>
            <person name="Culley D."/>
            <person name="Daum C."/>
            <person name="Ezra D."/>
            <person name="Gonzalez J."/>
            <person name="Henrissat B."/>
            <person name="Kuo A."/>
            <person name="Liang C."/>
            <person name="Lipzen A."/>
            <person name="Lutzoni F."/>
            <person name="Magnuson J."/>
            <person name="Mondo S."/>
            <person name="Nolan M."/>
            <person name="Ohm R."/>
            <person name="Pangilinan J."/>
            <person name="Park H.-J."/>
            <person name="Ramirez L."/>
            <person name="Alfaro M."/>
            <person name="Sun H."/>
            <person name="Tritt A."/>
            <person name="Yoshinaga Y."/>
            <person name="Zwiers L.-H."/>
            <person name="Turgeon B."/>
            <person name="Goodwin S."/>
            <person name="Spatafora J."/>
            <person name="Crous P."/>
            <person name="Grigoriev I."/>
        </authorList>
    </citation>
    <scope>NUCLEOTIDE SEQUENCE</scope>
    <source>
        <strain evidence="1">CBS 116005</strain>
    </source>
</reference>
<dbReference type="EMBL" id="ML995901">
    <property type="protein sequence ID" value="KAF2765082.1"/>
    <property type="molecule type" value="Genomic_DNA"/>
</dbReference>
<dbReference type="AlphaFoldDB" id="A0A6G1KXN5"/>
<dbReference type="InterPro" id="IPR038883">
    <property type="entry name" value="AN11006-like"/>
</dbReference>
<evidence type="ECO:0000313" key="2">
    <source>
        <dbReference type="Proteomes" id="UP000799436"/>
    </source>
</evidence>
<proteinExistence type="predicted"/>
<sequence>MTHIKLDLTRLPISYALRPNENHRLHISNPIHKMASLAQQNTDSDLNSMDQVFRFGDLPAELRLAIYKELLLTKVVHIGRSHLANGALKQGSQYLLTVEEDVLVAVLRISRLAYKEALPLFYGISNFSCSDPGTLKKFVTEIGPGIQHIEYLKIDNWMGGSGAEVAFRVLAEKAPRLKKVVLELEACSCTRSKLLGSMLKESLRNYLEDVSPAMRRQRLSTISLHLVPVGLASVAHHVCATPSPSVLQQKAEEVMAVLQEA</sequence>
<dbReference type="PANTHER" id="PTHR42085">
    <property type="entry name" value="F-BOX DOMAIN-CONTAINING PROTEIN"/>
    <property type="match status" value="1"/>
</dbReference>
<evidence type="ECO:0000313" key="1">
    <source>
        <dbReference type="EMBL" id="KAF2765082.1"/>
    </source>
</evidence>
<evidence type="ECO:0008006" key="3">
    <source>
        <dbReference type="Google" id="ProtNLM"/>
    </source>
</evidence>
<dbReference type="OrthoDB" id="5229512at2759"/>
<accession>A0A6G1KXN5</accession>
<dbReference type="PANTHER" id="PTHR42085:SF2">
    <property type="entry name" value="F-BOX DOMAIN-CONTAINING PROTEIN"/>
    <property type="match status" value="1"/>
</dbReference>
<organism evidence="1 2">
    <name type="scientific">Teratosphaeria nubilosa</name>
    <dbReference type="NCBI Taxonomy" id="161662"/>
    <lineage>
        <taxon>Eukaryota</taxon>
        <taxon>Fungi</taxon>
        <taxon>Dikarya</taxon>
        <taxon>Ascomycota</taxon>
        <taxon>Pezizomycotina</taxon>
        <taxon>Dothideomycetes</taxon>
        <taxon>Dothideomycetidae</taxon>
        <taxon>Mycosphaerellales</taxon>
        <taxon>Teratosphaeriaceae</taxon>
        <taxon>Teratosphaeria</taxon>
    </lineage>
</organism>
<name>A0A6G1KXN5_9PEZI</name>
<gene>
    <name evidence="1" type="ORF">EJ03DRAFT_220229</name>
</gene>
<dbReference type="Proteomes" id="UP000799436">
    <property type="component" value="Unassembled WGS sequence"/>
</dbReference>